<dbReference type="InParanoid" id="A0A2H3EYD3"/>
<name>A0A2H3EYD3_ARMGA</name>
<evidence type="ECO:0000313" key="2">
    <source>
        <dbReference type="Proteomes" id="UP000217790"/>
    </source>
</evidence>
<proteinExistence type="predicted"/>
<dbReference type="Proteomes" id="UP000217790">
    <property type="component" value="Unassembled WGS sequence"/>
</dbReference>
<reference evidence="2" key="1">
    <citation type="journal article" date="2017" name="Nat. Ecol. Evol.">
        <title>Genome expansion and lineage-specific genetic innovations in the forest pathogenic fungi Armillaria.</title>
        <authorList>
            <person name="Sipos G."/>
            <person name="Prasanna A.N."/>
            <person name="Walter M.C."/>
            <person name="O'Connor E."/>
            <person name="Balint B."/>
            <person name="Krizsan K."/>
            <person name="Kiss B."/>
            <person name="Hess J."/>
            <person name="Varga T."/>
            <person name="Slot J."/>
            <person name="Riley R."/>
            <person name="Boka B."/>
            <person name="Rigling D."/>
            <person name="Barry K."/>
            <person name="Lee J."/>
            <person name="Mihaltcheva S."/>
            <person name="LaButti K."/>
            <person name="Lipzen A."/>
            <person name="Waldron R."/>
            <person name="Moloney N.M."/>
            <person name="Sperisen C."/>
            <person name="Kredics L."/>
            <person name="Vagvoelgyi C."/>
            <person name="Patrignani A."/>
            <person name="Fitzpatrick D."/>
            <person name="Nagy I."/>
            <person name="Doyle S."/>
            <person name="Anderson J.B."/>
            <person name="Grigoriev I.V."/>
            <person name="Gueldener U."/>
            <person name="Muensterkoetter M."/>
            <person name="Nagy L.G."/>
        </authorList>
    </citation>
    <scope>NUCLEOTIDE SEQUENCE [LARGE SCALE GENOMIC DNA]</scope>
    <source>
        <strain evidence="2">Ar21-2</strain>
    </source>
</reference>
<dbReference type="AlphaFoldDB" id="A0A2H3EYD3"/>
<dbReference type="EMBL" id="KZ293644">
    <property type="protein sequence ID" value="PBL04324.1"/>
    <property type="molecule type" value="Genomic_DNA"/>
</dbReference>
<accession>A0A2H3EYD3</accession>
<sequence length="79" mass="8276">MHGRANLCEPAVGYSANLHIKQTTPDNMSAWTGLGADLPTLGSQTLIAASVIGTLCVVHTSRSVPHACHYGCSYQLPAI</sequence>
<organism evidence="1 2">
    <name type="scientific">Armillaria gallica</name>
    <name type="common">Bulbous honey fungus</name>
    <name type="synonym">Armillaria bulbosa</name>
    <dbReference type="NCBI Taxonomy" id="47427"/>
    <lineage>
        <taxon>Eukaryota</taxon>
        <taxon>Fungi</taxon>
        <taxon>Dikarya</taxon>
        <taxon>Basidiomycota</taxon>
        <taxon>Agaricomycotina</taxon>
        <taxon>Agaricomycetes</taxon>
        <taxon>Agaricomycetidae</taxon>
        <taxon>Agaricales</taxon>
        <taxon>Marasmiineae</taxon>
        <taxon>Physalacriaceae</taxon>
        <taxon>Armillaria</taxon>
    </lineage>
</organism>
<evidence type="ECO:0000313" key="1">
    <source>
        <dbReference type="EMBL" id="PBL04324.1"/>
    </source>
</evidence>
<protein>
    <submittedName>
        <fullName evidence="1">Uncharacterized protein</fullName>
    </submittedName>
</protein>
<keyword evidence="2" id="KW-1185">Reference proteome</keyword>
<gene>
    <name evidence="1" type="ORF">ARMGADRAFT_49730</name>
</gene>